<name>A0AAN8N6C7_9PEZI</name>
<feature type="coiled-coil region" evidence="1">
    <location>
        <begin position="314"/>
        <end position="341"/>
    </location>
</feature>
<dbReference type="PANTHER" id="PTHR21974:SF2">
    <property type="entry name" value="RE15880P"/>
    <property type="match status" value="1"/>
</dbReference>
<organism evidence="3 4">
    <name type="scientific">Orbilia javanica</name>
    <dbReference type="NCBI Taxonomy" id="47235"/>
    <lineage>
        <taxon>Eukaryota</taxon>
        <taxon>Fungi</taxon>
        <taxon>Dikarya</taxon>
        <taxon>Ascomycota</taxon>
        <taxon>Pezizomycotina</taxon>
        <taxon>Orbiliomycetes</taxon>
        <taxon>Orbiliales</taxon>
        <taxon>Orbiliaceae</taxon>
        <taxon>Orbilia</taxon>
    </lineage>
</organism>
<dbReference type="PANTHER" id="PTHR21974">
    <property type="entry name" value="RE15880P"/>
    <property type="match status" value="1"/>
</dbReference>
<accession>A0AAN8N6C7</accession>
<reference evidence="3 4" key="1">
    <citation type="submission" date="2019-10" db="EMBL/GenBank/DDBJ databases">
        <authorList>
            <person name="Palmer J.M."/>
        </authorList>
    </citation>
    <scope>NUCLEOTIDE SEQUENCE [LARGE SCALE GENOMIC DNA]</scope>
    <source>
        <strain evidence="3 4">TWF718</strain>
    </source>
</reference>
<proteinExistence type="predicted"/>
<feature type="region of interest" description="Disordered" evidence="2">
    <location>
        <begin position="356"/>
        <end position="376"/>
    </location>
</feature>
<dbReference type="Proteomes" id="UP001313282">
    <property type="component" value="Unassembled WGS sequence"/>
</dbReference>
<evidence type="ECO:0000256" key="2">
    <source>
        <dbReference type="SAM" id="MobiDB-lite"/>
    </source>
</evidence>
<keyword evidence="4" id="KW-1185">Reference proteome</keyword>
<evidence type="ECO:0000256" key="1">
    <source>
        <dbReference type="SAM" id="Coils"/>
    </source>
</evidence>
<gene>
    <name evidence="3" type="ORF">TWF718_004623</name>
</gene>
<dbReference type="EMBL" id="JAVHNR010000002">
    <property type="protein sequence ID" value="KAK6351463.1"/>
    <property type="molecule type" value="Genomic_DNA"/>
</dbReference>
<protein>
    <submittedName>
        <fullName evidence="3">Uncharacterized protein</fullName>
    </submittedName>
</protein>
<sequence length="376" mass="42627">MADIRARILEAADAHISLVSQMSDLEHAPFTLEQQSKYLEDLKVTLASLKVGLGMLRKITSKERKGHQDLRDSFARRYAHKLTGRSEKFVSKIEKEEREYLEALHNERAAEEKERYLEETIAETESRVAELTIQANQYVNLKEESEQLYKKVFDGPTPEFPEEDQMEVAVQHAKDFFAEAQSRCNNDQEAEKIMFRAEKAVARAVHFCDEALSASSWDVWGGGTVADMIERDNLSKAKSTVSKAQMLLGQAIDLQDAIGPFDNVKVASGHAADIFLDNPFSDYEFHKKVKETYVQMRLLHQKVQLELQAQRGRALDSKNNMEDAKSQLAAARGELERVRREVFEHVTGIPCLVGTPPPYDAMDSPPALEPEEIRTT</sequence>
<dbReference type="AlphaFoldDB" id="A0AAN8N6C7"/>
<keyword evidence="1" id="KW-0175">Coiled coil</keyword>
<evidence type="ECO:0000313" key="4">
    <source>
        <dbReference type="Proteomes" id="UP001313282"/>
    </source>
</evidence>
<evidence type="ECO:0000313" key="3">
    <source>
        <dbReference type="EMBL" id="KAK6351463.1"/>
    </source>
</evidence>
<feature type="coiled-coil region" evidence="1">
    <location>
        <begin position="93"/>
        <end position="141"/>
    </location>
</feature>
<comment type="caution">
    <text evidence="3">The sequence shown here is derived from an EMBL/GenBank/DDBJ whole genome shotgun (WGS) entry which is preliminary data.</text>
</comment>